<name>A0A6I6N5H5_9ACTN</name>
<dbReference type="InterPro" id="IPR002433">
    <property type="entry name" value="Orn_de-COase"/>
</dbReference>
<dbReference type="RefSeq" id="WP_158927175.1">
    <property type="nucleotide sequence ID" value="NZ_CP047020.1"/>
</dbReference>
<dbReference type="SUPFAM" id="SSF51419">
    <property type="entry name" value="PLP-binding barrel"/>
    <property type="match status" value="1"/>
</dbReference>
<dbReference type="Proteomes" id="UP000436138">
    <property type="component" value="Chromosome"/>
</dbReference>
<feature type="domain" description="Orn/DAP/Arg decarboxylase 2 C-terminal" evidence="5">
    <location>
        <begin position="20"/>
        <end position="365"/>
    </location>
</feature>
<dbReference type="InterPro" id="IPR009006">
    <property type="entry name" value="Ala_racemase/Decarboxylase_C"/>
</dbReference>
<dbReference type="InterPro" id="IPR000183">
    <property type="entry name" value="Orn/DAP/Arg_de-COase"/>
</dbReference>
<dbReference type="SUPFAM" id="SSF50621">
    <property type="entry name" value="Alanine racemase C-terminal domain-like"/>
    <property type="match status" value="1"/>
</dbReference>
<sequence length="404" mass="44199">MRPVLLDHVGRLTGDDLPAYVYDLPALREHVHAIRAALPERVELLYAAKANSDPRILRALAAHVDGFEVASGGELSHVRGLVPDAPLALGGPGKTPTELARALEAGVERLHVESEHELRLLTTLLGDRGADVLLRANLPVDVGRVALAMGGQPSPFGMDPAHLDGCLELIASEPRIRLRGLHLHLASGLTAQAQLALVDEVLTWAEGWARGRAADLAEVNVGGGMDVDYTHPHKVFDWPVFGAGLARILARHPRLTLRIEPGRSVTAYCGWYVTEVLDIKSSRGEAFAVLRGGTHHLRTPAAKQHDQPFEVIPDDVWPRPWDRPQARDEPVTLVGQLCTPKDVLARRVMVERLRVGDRVAFAMAGAYAWNISHHGFLMHPHPTFHHLDDAEESVTCGTYAHRMS</sequence>
<dbReference type="PANTHER" id="PTHR43727">
    <property type="entry name" value="DIAMINOPIMELATE DECARBOXYLASE"/>
    <property type="match status" value="1"/>
</dbReference>
<dbReference type="Pfam" id="PF00278">
    <property type="entry name" value="Orn_DAP_Arg_deC"/>
    <property type="match status" value="1"/>
</dbReference>
<feature type="domain" description="Orn/DAP/Arg decarboxylase 2 N-terminal" evidence="6">
    <location>
        <begin position="27"/>
        <end position="267"/>
    </location>
</feature>
<comment type="cofactor">
    <cofactor evidence="1 3">
        <name>pyridoxal 5'-phosphate</name>
        <dbReference type="ChEBI" id="CHEBI:597326"/>
    </cofactor>
</comment>
<dbReference type="GO" id="GO:0006596">
    <property type="term" value="P:polyamine biosynthetic process"/>
    <property type="evidence" value="ECO:0007669"/>
    <property type="project" value="InterPro"/>
</dbReference>
<dbReference type="InterPro" id="IPR022643">
    <property type="entry name" value="De-COase2_C"/>
</dbReference>
<dbReference type="PRINTS" id="PR01182">
    <property type="entry name" value="ORNDCRBXLASE"/>
</dbReference>
<accession>A0A6I6N5H5</accession>
<dbReference type="KEGG" id="sbro:GQF42_36815"/>
<evidence type="ECO:0000256" key="3">
    <source>
        <dbReference type="PIRSR" id="PIRSR600183-50"/>
    </source>
</evidence>
<dbReference type="PRINTS" id="PR01179">
    <property type="entry name" value="ODADCRBXLASE"/>
</dbReference>
<evidence type="ECO:0000313" key="7">
    <source>
        <dbReference type="EMBL" id="QHA08093.1"/>
    </source>
</evidence>
<dbReference type="Pfam" id="PF02784">
    <property type="entry name" value="Orn_Arg_deC_N"/>
    <property type="match status" value="1"/>
</dbReference>
<comment type="similarity">
    <text evidence="4">Belongs to the Orn/Lys/Arg decarboxylase class-II family.</text>
</comment>
<evidence type="ECO:0000259" key="5">
    <source>
        <dbReference type="Pfam" id="PF00278"/>
    </source>
</evidence>
<evidence type="ECO:0000256" key="1">
    <source>
        <dbReference type="ARBA" id="ARBA00001933"/>
    </source>
</evidence>
<protein>
    <submittedName>
        <fullName evidence="7">Type III PLP-dependent enzyme</fullName>
    </submittedName>
</protein>
<dbReference type="GO" id="GO:0009089">
    <property type="term" value="P:lysine biosynthetic process via diaminopimelate"/>
    <property type="evidence" value="ECO:0007669"/>
    <property type="project" value="TreeGrafter"/>
</dbReference>
<evidence type="ECO:0000256" key="4">
    <source>
        <dbReference type="RuleBase" id="RU003737"/>
    </source>
</evidence>
<proteinExistence type="inferred from homology"/>
<dbReference type="Gene3D" id="2.40.37.10">
    <property type="entry name" value="Lyase, Ornithine Decarboxylase, Chain A, domain 1"/>
    <property type="match status" value="1"/>
</dbReference>
<dbReference type="InterPro" id="IPR029066">
    <property type="entry name" value="PLP-binding_barrel"/>
</dbReference>
<keyword evidence="2 3" id="KW-0663">Pyridoxal phosphate</keyword>
<dbReference type="EMBL" id="CP047020">
    <property type="protein sequence ID" value="QHA08093.1"/>
    <property type="molecule type" value="Genomic_DNA"/>
</dbReference>
<keyword evidence="8" id="KW-1185">Reference proteome</keyword>
<organism evidence="7 8">
    <name type="scientific">Streptomyces broussonetiae</name>
    <dbReference type="NCBI Taxonomy" id="2686304"/>
    <lineage>
        <taxon>Bacteria</taxon>
        <taxon>Bacillati</taxon>
        <taxon>Actinomycetota</taxon>
        <taxon>Actinomycetes</taxon>
        <taxon>Kitasatosporales</taxon>
        <taxon>Streptomycetaceae</taxon>
        <taxon>Streptomyces</taxon>
    </lineage>
</organism>
<dbReference type="Gene3D" id="3.20.20.10">
    <property type="entry name" value="Alanine racemase"/>
    <property type="match status" value="1"/>
</dbReference>
<dbReference type="PANTHER" id="PTHR43727:SF2">
    <property type="entry name" value="GROUP IV DECARBOXYLASE"/>
    <property type="match status" value="1"/>
</dbReference>
<evidence type="ECO:0000313" key="8">
    <source>
        <dbReference type="Proteomes" id="UP000436138"/>
    </source>
</evidence>
<evidence type="ECO:0000259" key="6">
    <source>
        <dbReference type="Pfam" id="PF02784"/>
    </source>
</evidence>
<reference evidence="7 8" key="1">
    <citation type="submission" date="2019-12" db="EMBL/GenBank/DDBJ databases">
        <title>Streptomyces sp. strain T44 isolated from rhizosphere soil of Broussonetia papyrifera.</title>
        <authorList>
            <person name="Mo P."/>
        </authorList>
    </citation>
    <scope>NUCLEOTIDE SEQUENCE [LARGE SCALE GENOMIC DNA]</scope>
    <source>
        <strain evidence="7 8">T44</strain>
    </source>
</reference>
<dbReference type="CDD" id="cd06843">
    <property type="entry name" value="PLPDE_III_PvsE_like"/>
    <property type="match status" value="1"/>
</dbReference>
<evidence type="ECO:0000256" key="2">
    <source>
        <dbReference type="ARBA" id="ARBA00022898"/>
    </source>
</evidence>
<dbReference type="InterPro" id="IPR022644">
    <property type="entry name" value="De-COase2_N"/>
</dbReference>
<dbReference type="GO" id="GO:0008836">
    <property type="term" value="F:diaminopimelate decarboxylase activity"/>
    <property type="evidence" value="ECO:0007669"/>
    <property type="project" value="TreeGrafter"/>
</dbReference>
<feature type="modified residue" description="N6-(pyridoxal phosphate)lysine" evidence="3">
    <location>
        <position position="49"/>
    </location>
</feature>
<feature type="active site" description="Proton donor" evidence="3">
    <location>
        <position position="338"/>
    </location>
</feature>
<dbReference type="AlphaFoldDB" id="A0A6I6N5H5"/>
<gene>
    <name evidence="7" type="ORF">GQF42_36815</name>
</gene>